<reference evidence="1" key="1">
    <citation type="journal article" date="2019" name="bioRxiv">
        <title>The Genome of the Zebra Mussel, Dreissena polymorpha: A Resource for Invasive Species Research.</title>
        <authorList>
            <person name="McCartney M.A."/>
            <person name="Auch B."/>
            <person name="Kono T."/>
            <person name="Mallez S."/>
            <person name="Zhang Y."/>
            <person name="Obille A."/>
            <person name="Becker A."/>
            <person name="Abrahante J.E."/>
            <person name="Garbe J."/>
            <person name="Badalamenti J.P."/>
            <person name="Herman A."/>
            <person name="Mangelson H."/>
            <person name="Liachko I."/>
            <person name="Sullivan S."/>
            <person name="Sone E.D."/>
            <person name="Koren S."/>
            <person name="Silverstein K.A.T."/>
            <person name="Beckman K.B."/>
            <person name="Gohl D.M."/>
        </authorList>
    </citation>
    <scope>NUCLEOTIDE SEQUENCE</scope>
    <source>
        <strain evidence="1">Duluth1</strain>
        <tissue evidence="1">Whole animal</tissue>
    </source>
</reference>
<sequence>MMKGEIRSWHDWGMHTIYQLQMNYIIKRAVLIFELDDRHPSANKLNLKFPLSLRKGVQRIKDRVKHF</sequence>
<proteinExistence type="predicted"/>
<dbReference type="AlphaFoldDB" id="A0A9D4BKX8"/>
<evidence type="ECO:0000313" key="1">
    <source>
        <dbReference type="EMBL" id="KAH3697013.1"/>
    </source>
</evidence>
<dbReference type="Proteomes" id="UP000828390">
    <property type="component" value="Unassembled WGS sequence"/>
</dbReference>
<accession>A0A9D4BKX8</accession>
<keyword evidence="2" id="KW-1185">Reference proteome</keyword>
<name>A0A9D4BKX8_DREPO</name>
<reference evidence="1" key="2">
    <citation type="submission" date="2020-11" db="EMBL/GenBank/DDBJ databases">
        <authorList>
            <person name="McCartney M.A."/>
            <person name="Auch B."/>
            <person name="Kono T."/>
            <person name="Mallez S."/>
            <person name="Becker A."/>
            <person name="Gohl D.M."/>
            <person name="Silverstein K.A.T."/>
            <person name="Koren S."/>
            <person name="Bechman K.B."/>
            <person name="Herman A."/>
            <person name="Abrahante J.E."/>
            <person name="Garbe J."/>
        </authorList>
    </citation>
    <scope>NUCLEOTIDE SEQUENCE</scope>
    <source>
        <strain evidence="1">Duluth1</strain>
        <tissue evidence="1">Whole animal</tissue>
    </source>
</reference>
<gene>
    <name evidence="1" type="ORF">DPMN_084498</name>
</gene>
<organism evidence="1 2">
    <name type="scientific">Dreissena polymorpha</name>
    <name type="common">Zebra mussel</name>
    <name type="synonym">Mytilus polymorpha</name>
    <dbReference type="NCBI Taxonomy" id="45954"/>
    <lineage>
        <taxon>Eukaryota</taxon>
        <taxon>Metazoa</taxon>
        <taxon>Spiralia</taxon>
        <taxon>Lophotrochozoa</taxon>
        <taxon>Mollusca</taxon>
        <taxon>Bivalvia</taxon>
        <taxon>Autobranchia</taxon>
        <taxon>Heteroconchia</taxon>
        <taxon>Euheterodonta</taxon>
        <taxon>Imparidentia</taxon>
        <taxon>Neoheterodontei</taxon>
        <taxon>Myida</taxon>
        <taxon>Dreissenoidea</taxon>
        <taxon>Dreissenidae</taxon>
        <taxon>Dreissena</taxon>
    </lineage>
</organism>
<dbReference type="EMBL" id="JAIWYP010000016">
    <property type="protein sequence ID" value="KAH3697013.1"/>
    <property type="molecule type" value="Genomic_DNA"/>
</dbReference>
<comment type="caution">
    <text evidence="1">The sequence shown here is derived from an EMBL/GenBank/DDBJ whole genome shotgun (WGS) entry which is preliminary data.</text>
</comment>
<evidence type="ECO:0000313" key="2">
    <source>
        <dbReference type="Proteomes" id="UP000828390"/>
    </source>
</evidence>
<protein>
    <submittedName>
        <fullName evidence="1">Uncharacterized protein</fullName>
    </submittedName>
</protein>